<dbReference type="PANTHER" id="PTHR10098">
    <property type="entry name" value="RAPSYN-RELATED"/>
    <property type="match status" value="1"/>
</dbReference>
<evidence type="ECO:0000256" key="2">
    <source>
        <dbReference type="SAM" id="MobiDB-lite"/>
    </source>
</evidence>
<dbReference type="EMBL" id="CALNXI010001511">
    <property type="protein sequence ID" value="CAH3171041.1"/>
    <property type="molecule type" value="Genomic_DNA"/>
</dbReference>
<evidence type="ECO:0000313" key="4">
    <source>
        <dbReference type="EMBL" id="CAH3171041.1"/>
    </source>
</evidence>
<dbReference type="SUPFAM" id="SSF48452">
    <property type="entry name" value="TPR-like"/>
    <property type="match status" value="4"/>
</dbReference>
<feature type="repeat" description="TPR" evidence="1">
    <location>
        <begin position="295"/>
        <end position="328"/>
    </location>
</feature>
<feature type="repeat" description="TPR" evidence="1">
    <location>
        <begin position="215"/>
        <end position="248"/>
    </location>
</feature>
<dbReference type="InterPro" id="IPR019734">
    <property type="entry name" value="TPR_rpt"/>
</dbReference>
<name>A0ABN8QWW4_9CNID</name>
<evidence type="ECO:0000256" key="1">
    <source>
        <dbReference type="PROSITE-ProRule" id="PRU00339"/>
    </source>
</evidence>
<feature type="repeat" description="TPR" evidence="1">
    <location>
        <begin position="175"/>
        <end position="208"/>
    </location>
</feature>
<feature type="repeat" description="TPR" evidence="1">
    <location>
        <begin position="135"/>
        <end position="168"/>
    </location>
</feature>
<accession>A0ABN8QWW4</accession>
<feature type="compositionally biased region" description="Low complexity" evidence="2">
    <location>
        <begin position="648"/>
        <end position="658"/>
    </location>
</feature>
<evidence type="ECO:0000313" key="5">
    <source>
        <dbReference type="Proteomes" id="UP001159427"/>
    </source>
</evidence>
<dbReference type="Proteomes" id="UP001159427">
    <property type="component" value="Unassembled WGS sequence"/>
</dbReference>
<organism evidence="4 5">
    <name type="scientific">Porites evermanni</name>
    <dbReference type="NCBI Taxonomy" id="104178"/>
    <lineage>
        <taxon>Eukaryota</taxon>
        <taxon>Metazoa</taxon>
        <taxon>Cnidaria</taxon>
        <taxon>Anthozoa</taxon>
        <taxon>Hexacorallia</taxon>
        <taxon>Scleractinia</taxon>
        <taxon>Fungiina</taxon>
        <taxon>Poritidae</taxon>
        <taxon>Porites</taxon>
    </lineage>
</organism>
<dbReference type="Pfam" id="PF12770">
    <property type="entry name" value="CHAT"/>
    <property type="match status" value="1"/>
</dbReference>
<reference evidence="4 5" key="1">
    <citation type="submission" date="2022-05" db="EMBL/GenBank/DDBJ databases">
        <authorList>
            <consortium name="Genoscope - CEA"/>
            <person name="William W."/>
        </authorList>
    </citation>
    <scope>NUCLEOTIDE SEQUENCE [LARGE SCALE GENOMIC DNA]</scope>
</reference>
<dbReference type="Pfam" id="PF13424">
    <property type="entry name" value="TPR_12"/>
    <property type="match status" value="5"/>
</dbReference>
<comment type="caution">
    <text evidence="4">The sequence shown here is derived from an EMBL/GenBank/DDBJ whole genome shotgun (WGS) entry which is preliminary data.</text>
</comment>
<keyword evidence="1" id="KW-0802">TPR repeat</keyword>
<dbReference type="InterPro" id="IPR024983">
    <property type="entry name" value="CHAT_dom"/>
</dbReference>
<sequence length="944" mass="103971">MLNDAKKIKNKRFEGDACKNLGHAYHSLGEFKKAMELHQLGLRIAKETGNKDAEGQGYNNLGLTHHSLGEFNKAIERYELGLSIAQNTGNKDAEGTVYNNLGVTYRYLGKFEKAIDLFQLGLSIAINTGKKNAEGIRYNNLGLAYHSLGKFKKAIEHFELGLIIAINTGNKNAEGIRYNNLGHAYHSLGEPKKAIELFQLSLSIAKNTGNKDAEGIGYNNLGAVYLSLGEFKEAMELFQLGLSAAKNTGNKTAEGTAYNNLGGTCNFLGEFKKAIELCQRGLRIAEETGNKNEEGTGYGNLGVAYSSLGEFEKAKELFESGLKIARKTGNEDAEGTQCINLSCAYHSLGDFEKASKFSNLGLNIAKKTENKNLLGFGYNSLGHVYLSLCDFDKAIELFELGLTIAKETGDKHSEGHGYINFGCAYQSLHDSQKAIEFYQQGLSILEKIGHKPAEPSTCGALARAFHSLDDFLKAEELFKSQIKLVEEMRVLLQEKDEWKISFRNMHDFRGLVALQLQQGKTMEALFTAEAGRAQALVDLMESQYGSKKSFQSSSKPQMELTLSNISSHISSPTLFLEEDTCDKVVYLWLLLKGQQFQFVRKEISVELKTLINQTYTQIGVKRRGRSNNRSPDEPEDEEIDDLTDRGTQASASSSQQDDGGALKTLYEVVITPISHLIKGDELIIVAHGSSFIIPYAALVDQHSKYLSETLRIRLAPSLTCLKLLAECPEWLHSTSGALLVGNPWVETVRIDCKKLPQLPGAEKEVRMIGQILNIVPLTGKNATKEQVLSRLNPVSLIHIAAHGRRENGEIILSPNLASMDRPKEEDFLLTMADVLGAKLHAKLVVLSCCHSGQGPIKAEGVVGIARAFLGAGARSVIATLWAINDEATLEFMRHFYEHLAAGQSASKSLHQAMKCLRESGQYKAVEHWAPFVLIGDDVTLNFSQ</sequence>
<dbReference type="Gene3D" id="1.25.40.10">
    <property type="entry name" value="Tetratricopeptide repeat domain"/>
    <property type="match status" value="3"/>
</dbReference>
<feature type="region of interest" description="Disordered" evidence="2">
    <location>
        <begin position="622"/>
        <end position="658"/>
    </location>
</feature>
<proteinExistence type="predicted"/>
<feature type="repeat" description="TPR" evidence="1">
    <location>
        <begin position="95"/>
        <end position="128"/>
    </location>
</feature>
<keyword evidence="5" id="KW-1185">Reference proteome</keyword>
<dbReference type="PROSITE" id="PS50005">
    <property type="entry name" value="TPR"/>
    <property type="match status" value="7"/>
</dbReference>
<evidence type="ECO:0000259" key="3">
    <source>
        <dbReference type="Pfam" id="PF12770"/>
    </source>
</evidence>
<dbReference type="InterPro" id="IPR011990">
    <property type="entry name" value="TPR-like_helical_dom_sf"/>
</dbReference>
<feature type="domain" description="CHAT" evidence="3">
    <location>
        <begin position="662"/>
        <end position="936"/>
    </location>
</feature>
<dbReference type="SMART" id="SM00028">
    <property type="entry name" value="TPR"/>
    <property type="match status" value="12"/>
</dbReference>
<dbReference type="PANTHER" id="PTHR10098:SF108">
    <property type="entry name" value="TETRATRICOPEPTIDE REPEAT PROTEIN 28"/>
    <property type="match status" value="1"/>
</dbReference>
<feature type="repeat" description="TPR" evidence="1">
    <location>
        <begin position="55"/>
        <end position="88"/>
    </location>
</feature>
<feature type="repeat" description="TPR" evidence="1">
    <location>
        <begin position="375"/>
        <end position="408"/>
    </location>
</feature>
<gene>
    <name evidence="4" type="ORF">PEVE_00007686</name>
</gene>
<protein>
    <recommendedName>
        <fullName evidence="3">CHAT domain-containing protein</fullName>
    </recommendedName>
</protein>
<dbReference type="Pfam" id="PF13181">
    <property type="entry name" value="TPR_8"/>
    <property type="match status" value="1"/>
</dbReference>